<evidence type="ECO:0000256" key="1">
    <source>
        <dbReference type="SAM" id="MobiDB-lite"/>
    </source>
</evidence>
<dbReference type="Proteomes" id="UP000626109">
    <property type="component" value="Unassembled WGS sequence"/>
</dbReference>
<organism evidence="2 3">
    <name type="scientific">Polarella glacialis</name>
    <name type="common">Dinoflagellate</name>
    <dbReference type="NCBI Taxonomy" id="89957"/>
    <lineage>
        <taxon>Eukaryota</taxon>
        <taxon>Sar</taxon>
        <taxon>Alveolata</taxon>
        <taxon>Dinophyceae</taxon>
        <taxon>Suessiales</taxon>
        <taxon>Suessiaceae</taxon>
        <taxon>Polarella</taxon>
    </lineage>
</organism>
<name>A0A813HG76_POLGL</name>
<feature type="compositionally biased region" description="Polar residues" evidence="1">
    <location>
        <begin position="12"/>
        <end position="23"/>
    </location>
</feature>
<feature type="compositionally biased region" description="Basic and acidic residues" evidence="1">
    <location>
        <begin position="1"/>
        <end position="11"/>
    </location>
</feature>
<dbReference type="EMBL" id="CAJNNW010001315">
    <property type="protein sequence ID" value="CAE8637111.1"/>
    <property type="molecule type" value="Genomic_DNA"/>
</dbReference>
<evidence type="ECO:0000313" key="3">
    <source>
        <dbReference type="Proteomes" id="UP000626109"/>
    </source>
</evidence>
<accession>A0A813HG76</accession>
<sequence length="138" mass="14770">MQVARRVEDHQASTSIASPSATNLEGPVMANSTMCTTRDLVVATCIGRGGTTRKASSTARAALESVDTCRWQVDGGTISLPLAWLLQLTRRLLQQAQAQHGTCIGRDGTISPHLHSGQRVIICFALPRLRGAGFCRAQ</sequence>
<reference evidence="2" key="1">
    <citation type="submission" date="2021-02" db="EMBL/GenBank/DDBJ databases">
        <authorList>
            <person name="Dougan E. K."/>
            <person name="Rhodes N."/>
            <person name="Thang M."/>
            <person name="Chan C."/>
        </authorList>
    </citation>
    <scope>NUCLEOTIDE SEQUENCE</scope>
</reference>
<feature type="region of interest" description="Disordered" evidence="1">
    <location>
        <begin position="1"/>
        <end position="24"/>
    </location>
</feature>
<evidence type="ECO:0000313" key="2">
    <source>
        <dbReference type="EMBL" id="CAE8637111.1"/>
    </source>
</evidence>
<protein>
    <submittedName>
        <fullName evidence="2">Uncharacterized protein</fullName>
    </submittedName>
</protein>
<comment type="caution">
    <text evidence="2">The sequence shown here is derived from an EMBL/GenBank/DDBJ whole genome shotgun (WGS) entry which is preliminary data.</text>
</comment>
<dbReference type="AlphaFoldDB" id="A0A813HG76"/>
<proteinExistence type="predicted"/>
<gene>
    <name evidence="2" type="ORF">PGLA2088_LOCUS1661</name>
</gene>